<dbReference type="UniPathway" id="UPA00056">
    <property type="reaction ID" value="UER00093"/>
</dbReference>
<dbReference type="EMBL" id="JACXAF010000006">
    <property type="protein sequence ID" value="MBD1388900.1"/>
    <property type="molecule type" value="Genomic_DNA"/>
</dbReference>
<feature type="site" description="Positions MEP for the nucleophilic attack" evidence="7">
    <location>
        <position position="214"/>
    </location>
</feature>
<gene>
    <name evidence="7 8" type="primary">ispD</name>
    <name evidence="8" type="ORF">IC617_05620</name>
</gene>
<keyword evidence="6 7" id="KW-0414">Isoprene biosynthesis</keyword>
<dbReference type="GO" id="GO:0019288">
    <property type="term" value="P:isopentenyl diphosphate biosynthetic process, methylerythritol 4-phosphate pathway"/>
    <property type="evidence" value="ECO:0007669"/>
    <property type="project" value="UniProtKB-UniRule"/>
</dbReference>
<keyword evidence="9" id="KW-1185">Reference proteome</keyword>
<dbReference type="GO" id="GO:0050518">
    <property type="term" value="F:2-C-methyl-D-erythritol 4-phosphate cytidylyltransferase activity"/>
    <property type="evidence" value="ECO:0007669"/>
    <property type="project" value="UniProtKB-UniRule"/>
</dbReference>
<evidence type="ECO:0000256" key="3">
    <source>
        <dbReference type="ARBA" id="ARBA00009789"/>
    </source>
</evidence>
<dbReference type="InterPro" id="IPR050088">
    <property type="entry name" value="IspD/TarI_cytidylyltransf_bact"/>
</dbReference>
<sequence length="233" mass="25022">MNNAANLVAVIPAAGVGSRMQADCPKQYLTIDAQPVLWHSVMKVLAHPQVTRAVVAVSATDPYIADIQWPTDKPVDLVHGGKERADSVLAGIRHAIEQCNADWVLVHDAARPCLRAADLSQLIATTLNANQGGILAVPVRDTMKRATGSRQIAQTVDRNALWHAQTPQMFPAVLLADALTQALAAGATVTDEASAIEWLGQQPLLVEGHADNIKITHPEDLALARFYLTQELS</sequence>
<feature type="site" description="Positions MEP for the nucleophilic attack" evidence="7">
    <location>
        <position position="158"/>
    </location>
</feature>
<name>A0A8J6R2J5_9GAMM</name>
<comment type="pathway">
    <text evidence="2 7">Isoprenoid biosynthesis; isopentenyl diphosphate biosynthesis via DXP pathway; isopentenyl diphosphate from 1-deoxy-D-xylulose 5-phosphate: step 2/6.</text>
</comment>
<evidence type="ECO:0000256" key="2">
    <source>
        <dbReference type="ARBA" id="ARBA00004787"/>
    </source>
</evidence>
<dbReference type="HAMAP" id="MF_00108">
    <property type="entry name" value="IspD"/>
    <property type="match status" value="1"/>
</dbReference>
<evidence type="ECO:0000256" key="4">
    <source>
        <dbReference type="ARBA" id="ARBA00022679"/>
    </source>
</evidence>
<dbReference type="FunFam" id="3.90.550.10:FF:000003">
    <property type="entry name" value="2-C-methyl-D-erythritol 4-phosphate cytidylyltransferase"/>
    <property type="match status" value="1"/>
</dbReference>
<dbReference type="PANTHER" id="PTHR32125">
    <property type="entry name" value="2-C-METHYL-D-ERYTHRITOL 4-PHOSPHATE CYTIDYLYLTRANSFERASE, CHLOROPLASTIC"/>
    <property type="match status" value="1"/>
</dbReference>
<dbReference type="InterPro" id="IPR034683">
    <property type="entry name" value="IspD/TarI"/>
</dbReference>
<evidence type="ECO:0000313" key="8">
    <source>
        <dbReference type="EMBL" id="MBD1388900.1"/>
    </source>
</evidence>
<dbReference type="Proteomes" id="UP000638014">
    <property type="component" value="Unassembled WGS sequence"/>
</dbReference>
<dbReference type="InterPro" id="IPR001228">
    <property type="entry name" value="IspD"/>
</dbReference>
<dbReference type="InterPro" id="IPR029044">
    <property type="entry name" value="Nucleotide-diphossugar_trans"/>
</dbReference>
<dbReference type="Pfam" id="PF01128">
    <property type="entry name" value="IspD"/>
    <property type="match status" value="1"/>
</dbReference>
<dbReference type="RefSeq" id="WP_191144011.1">
    <property type="nucleotide sequence ID" value="NZ_JACXAF010000006.1"/>
</dbReference>
<dbReference type="EC" id="2.7.7.60" evidence="7"/>
<dbReference type="AlphaFoldDB" id="A0A8J6R2J5"/>
<proteinExistence type="inferred from homology"/>
<accession>A0A8J6R2J5</accession>
<protein>
    <recommendedName>
        <fullName evidence="7">2-C-methyl-D-erythritol 4-phosphate cytidylyltransferase</fullName>
        <ecNumber evidence="7">2.7.7.60</ecNumber>
    </recommendedName>
    <alternativeName>
        <fullName evidence="7">4-diphosphocytidyl-2C-methyl-D-erythritol synthase</fullName>
    </alternativeName>
    <alternativeName>
        <fullName evidence="7">MEP cytidylyltransferase</fullName>
        <shortName evidence="7">MCT</shortName>
    </alternativeName>
</protein>
<evidence type="ECO:0000256" key="1">
    <source>
        <dbReference type="ARBA" id="ARBA00001282"/>
    </source>
</evidence>
<feature type="site" description="Transition state stabilizer" evidence="7">
    <location>
        <position position="19"/>
    </location>
</feature>
<comment type="function">
    <text evidence="7">Catalyzes the formation of 4-diphosphocytidyl-2-C-methyl-D-erythritol from CTP and 2-C-methyl-D-erythritol 4-phosphate (MEP).</text>
</comment>
<comment type="caution">
    <text evidence="8">The sequence shown here is derived from an EMBL/GenBank/DDBJ whole genome shotgun (WGS) entry which is preliminary data.</text>
</comment>
<evidence type="ECO:0000256" key="6">
    <source>
        <dbReference type="ARBA" id="ARBA00023229"/>
    </source>
</evidence>
<comment type="catalytic activity">
    <reaction evidence="1 7">
        <text>2-C-methyl-D-erythritol 4-phosphate + CTP + H(+) = 4-CDP-2-C-methyl-D-erythritol + diphosphate</text>
        <dbReference type="Rhea" id="RHEA:13429"/>
        <dbReference type="ChEBI" id="CHEBI:15378"/>
        <dbReference type="ChEBI" id="CHEBI:33019"/>
        <dbReference type="ChEBI" id="CHEBI:37563"/>
        <dbReference type="ChEBI" id="CHEBI:57823"/>
        <dbReference type="ChEBI" id="CHEBI:58262"/>
        <dbReference type="EC" id="2.7.7.60"/>
    </reaction>
</comment>
<organism evidence="8 9">
    <name type="scientific">Neiella litorisoli</name>
    <dbReference type="NCBI Taxonomy" id="2771431"/>
    <lineage>
        <taxon>Bacteria</taxon>
        <taxon>Pseudomonadati</taxon>
        <taxon>Pseudomonadota</taxon>
        <taxon>Gammaproteobacteria</taxon>
        <taxon>Alteromonadales</taxon>
        <taxon>Echinimonadaceae</taxon>
        <taxon>Neiella</taxon>
    </lineage>
</organism>
<dbReference type="CDD" id="cd02516">
    <property type="entry name" value="CDP-ME_synthetase"/>
    <property type="match status" value="1"/>
</dbReference>
<feature type="site" description="Transition state stabilizer" evidence="7">
    <location>
        <position position="26"/>
    </location>
</feature>
<evidence type="ECO:0000313" key="9">
    <source>
        <dbReference type="Proteomes" id="UP000638014"/>
    </source>
</evidence>
<dbReference type="NCBIfam" id="TIGR00453">
    <property type="entry name" value="ispD"/>
    <property type="match status" value="1"/>
</dbReference>
<evidence type="ECO:0000256" key="5">
    <source>
        <dbReference type="ARBA" id="ARBA00022695"/>
    </source>
</evidence>
<evidence type="ECO:0000256" key="7">
    <source>
        <dbReference type="HAMAP-Rule" id="MF_00108"/>
    </source>
</evidence>
<dbReference type="Gene3D" id="3.90.550.10">
    <property type="entry name" value="Spore Coat Polysaccharide Biosynthesis Protein SpsA, Chain A"/>
    <property type="match status" value="1"/>
</dbReference>
<dbReference type="SUPFAM" id="SSF53448">
    <property type="entry name" value="Nucleotide-diphospho-sugar transferases"/>
    <property type="match status" value="1"/>
</dbReference>
<keyword evidence="4 7" id="KW-0808">Transferase</keyword>
<dbReference type="InterPro" id="IPR018294">
    <property type="entry name" value="ISPD_synthase_CS"/>
</dbReference>
<comment type="similarity">
    <text evidence="3 7">Belongs to the IspD/TarI cytidylyltransferase family. IspD subfamily.</text>
</comment>
<dbReference type="PANTHER" id="PTHR32125:SF4">
    <property type="entry name" value="2-C-METHYL-D-ERYTHRITOL 4-PHOSPHATE CYTIDYLYLTRANSFERASE, CHLOROPLASTIC"/>
    <property type="match status" value="1"/>
</dbReference>
<keyword evidence="5 7" id="KW-0548">Nucleotidyltransferase</keyword>
<dbReference type="PROSITE" id="PS01295">
    <property type="entry name" value="ISPD"/>
    <property type="match status" value="1"/>
</dbReference>
<reference evidence="8" key="1">
    <citation type="submission" date="2020-09" db="EMBL/GenBank/DDBJ databases">
        <title>A novel bacterium of genus Neiella, isolated from South China Sea.</title>
        <authorList>
            <person name="Huang H."/>
            <person name="Mo K."/>
            <person name="Hu Y."/>
        </authorList>
    </citation>
    <scope>NUCLEOTIDE SEQUENCE</scope>
    <source>
        <strain evidence="8">HB171785</strain>
    </source>
</reference>